<reference evidence="3" key="1">
    <citation type="submission" date="2018-09" db="EMBL/GenBank/DDBJ databases">
        <title>The complete genome of Acinetobacter sp. strain WCHAc010005.</title>
        <authorList>
            <person name="Hu Y."/>
            <person name="Long H."/>
            <person name="Feng Y."/>
            <person name="Zong Z."/>
        </authorList>
    </citation>
    <scope>NUCLEOTIDE SEQUENCE [LARGE SCALE GENOMIC DNA]</scope>
    <source>
        <strain evidence="3">WCHAc010005</strain>
    </source>
</reference>
<dbReference type="RefSeq" id="WP_087511504.1">
    <property type="nucleotide sequence ID" value="NZ_CP032134.1"/>
</dbReference>
<dbReference type="Proteomes" id="UP000263753">
    <property type="component" value="Chromosome"/>
</dbReference>
<accession>A0A3B7LVL1</accession>
<dbReference type="KEGG" id="achi:CDG60_07510"/>
<protein>
    <recommendedName>
        <fullName evidence="4">Transporter</fullName>
    </recommendedName>
</protein>
<dbReference type="EMBL" id="CP032134">
    <property type="protein sequence ID" value="AXY56431.1"/>
    <property type="molecule type" value="Genomic_DNA"/>
</dbReference>
<evidence type="ECO:0000313" key="2">
    <source>
        <dbReference type="EMBL" id="AXY56431.1"/>
    </source>
</evidence>
<proteinExistence type="predicted"/>
<dbReference type="AlphaFoldDB" id="A0A3B7LVL1"/>
<evidence type="ECO:0000313" key="3">
    <source>
        <dbReference type="Proteomes" id="UP000263753"/>
    </source>
</evidence>
<gene>
    <name evidence="2" type="ORF">CDG60_07510</name>
</gene>
<organism evidence="2 3">
    <name type="scientific">Acinetobacter chinensis</name>
    <dbReference type="NCBI Taxonomy" id="2004650"/>
    <lineage>
        <taxon>Bacteria</taxon>
        <taxon>Pseudomonadati</taxon>
        <taxon>Pseudomonadota</taxon>
        <taxon>Gammaproteobacteria</taxon>
        <taxon>Moraxellales</taxon>
        <taxon>Moraxellaceae</taxon>
        <taxon>Acinetobacter</taxon>
    </lineage>
</organism>
<name>A0A3B7LVL1_9GAMM</name>
<feature type="chain" id="PRO_5017612236" description="Transporter" evidence="1">
    <location>
        <begin position="22"/>
        <end position="251"/>
    </location>
</feature>
<evidence type="ECO:0000256" key="1">
    <source>
        <dbReference type="SAM" id="SignalP"/>
    </source>
</evidence>
<feature type="signal peptide" evidence="1">
    <location>
        <begin position="1"/>
        <end position="21"/>
    </location>
</feature>
<evidence type="ECO:0008006" key="4">
    <source>
        <dbReference type="Google" id="ProtNLM"/>
    </source>
</evidence>
<keyword evidence="1" id="KW-0732">Signal</keyword>
<sequence length="251" mass="28665">MHFKSYLFFSMAVIFSQVTTAGSFSDTFQGSPKLYINLYAFAADVDGSINQGHIRYDVDQPFKETVKELDSAFMVHADISKGLWGFYTDKQTVKTSQNKHALQLPVALNTKLNQDRYGIYYQAYISPETAQNNQPRLIVEPTAGIHHTEAKATLSVSNQSVKADQSWDEFFWGTRFKYNFNSPWNLASEITFGTENTVSAHAYVGYRIPVMNRHINLRAGYRYLEQDYKSGNFHWDIIQKGPVIGINLPIF</sequence>